<keyword evidence="2" id="KW-1185">Reference proteome</keyword>
<organism evidence="1 2">
    <name type="scientific">Cetraspora pellucida</name>
    <dbReference type="NCBI Taxonomy" id="1433469"/>
    <lineage>
        <taxon>Eukaryota</taxon>
        <taxon>Fungi</taxon>
        <taxon>Fungi incertae sedis</taxon>
        <taxon>Mucoromycota</taxon>
        <taxon>Glomeromycotina</taxon>
        <taxon>Glomeromycetes</taxon>
        <taxon>Diversisporales</taxon>
        <taxon>Gigasporaceae</taxon>
        <taxon>Cetraspora</taxon>
    </lineage>
</organism>
<feature type="non-terminal residue" evidence="1">
    <location>
        <position position="1"/>
    </location>
</feature>
<evidence type="ECO:0000313" key="2">
    <source>
        <dbReference type="Proteomes" id="UP000789366"/>
    </source>
</evidence>
<sequence length="171" mass="20021">SDERKDRKQLRKINLTEQEWTLLKDLLQVLGPFAETTQYLGGSYYSTHSLMHRVIEKLKEIFKPTITNTNIFNIKDEEDAFDYNEEQTNQDETKLNNPINTIGLLNEVKEKIYTTRCHYYPNPASQELISALLDPRLKSLDFVNMISKSVTENILKNLYNKEKSLENEQTS</sequence>
<evidence type="ECO:0000313" key="1">
    <source>
        <dbReference type="EMBL" id="CAG8763100.1"/>
    </source>
</evidence>
<dbReference type="EMBL" id="CAJVPW010049478">
    <property type="protein sequence ID" value="CAG8763100.1"/>
    <property type="molecule type" value="Genomic_DNA"/>
</dbReference>
<dbReference type="Proteomes" id="UP000789366">
    <property type="component" value="Unassembled WGS sequence"/>
</dbReference>
<name>A0ACA9QUE1_9GLOM</name>
<feature type="non-terminal residue" evidence="1">
    <location>
        <position position="171"/>
    </location>
</feature>
<accession>A0ACA9QUE1</accession>
<reference evidence="1" key="1">
    <citation type="submission" date="2021-06" db="EMBL/GenBank/DDBJ databases">
        <authorList>
            <person name="Kallberg Y."/>
            <person name="Tangrot J."/>
            <person name="Rosling A."/>
        </authorList>
    </citation>
    <scope>NUCLEOTIDE SEQUENCE</scope>
    <source>
        <strain evidence="1">28 12/20/2015</strain>
    </source>
</reference>
<comment type="caution">
    <text evidence="1">The sequence shown here is derived from an EMBL/GenBank/DDBJ whole genome shotgun (WGS) entry which is preliminary data.</text>
</comment>
<proteinExistence type="predicted"/>
<gene>
    <name evidence="1" type="ORF">SPELUC_LOCUS15276</name>
</gene>
<protein>
    <submittedName>
        <fullName evidence="1">16300_t:CDS:1</fullName>
    </submittedName>
</protein>